<feature type="transmembrane region" description="Helical" evidence="1">
    <location>
        <begin position="104"/>
        <end position="126"/>
    </location>
</feature>
<feature type="transmembrane region" description="Helical" evidence="1">
    <location>
        <begin position="273"/>
        <end position="296"/>
    </location>
</feature>
<dbReference type="eggNOG" id="ENOG5032NKZ">
    <property type="taxonomic scope" value="Bacteria"/>
</dbReference>
<reference evidence="2 3" key="1">
    <citation type="submission" date="2013-09" db="EMBL/GenBank/DDBJ databases">
        <authorList>
            <person name="Zeng Z."/>
            <person name="Chen C."/>
        </authorList>
    </citation>
    <scope>NUCLEOTIDE SEQUENCE [LARGE SCALE GENOMIC DNA]</scope>
    <source>
        <strain evidence="2 3">GH29-5</strain>
    </source>
</reference>
<dbReference type="STRING" id="1121899.GCA_000430025_00322"/>
<keyword evidence="3" id="KW-1185">Reference proteome</keyword>
<protein>
    <recommendedName>
        <fullName evidence="4">Glycosyltransferase RgtA/B/C/D-like domain-containing protein</fullName>
    </recommendedName>
</protein>
<gene>
    <name evidence="2" type="ORF">Q764_08370</name>
</gene>
<dbReference type="OrthoDB" id="975915at2"/>
<organism evidence="2 3">
    <name type="scientific">Flavobacterium suncheonense GH29-5 = DSM 17707</name>
    <dbReference type="NCBI Taxonomy" id="1121899"/>
    <lineage>
        <taxon>Bacteria</taxon>
        <taxon>Pseudomonadati</taxon>
        <taxon>Bacteroidota</taxon>
        <taxon>Flavobacteriia</taxon>
        <taxon>Flavobacteriales</taxon>
        <taxon>Flavobacteriaceae</taxon>
        <taxon>Flavobacterium</taxon>
    </lineage>
</organism>
<feature type="transmembrane region" description="Helical" evidence="1">
    <location>
        <begin position="12"/>
        <end position="28"/>
    </location>
</feature>
<sequence length="363" mass="42366">MIPADKIKSNRFLLFLLGYHLIFTYFSWDYFVENGGDAAFYWFQTEASRNRLLCDLFHYGSDVILLFNYFFANILHLDIVFGFLLYSLIGFLGILQFYRLGKALMNGCTTVFGIDFLFLLLLLPNLHFWTATLGKEPVCFLLITAVLLEICQKKYFSIKLIVAFLLLMAIRPHIALFLLTAVMFVFFFGKQLKPMQKLLSGLVFLIVAAVAGYMVLQLSEIRYPDWERIRYFNEYSLLSFRDSGSYVPMLDYSYPYRLFTFWFRPFPGEFTTFLGWGLALENIVWLLLHLTALFLLARKWQQLHFTPVMKIILLFAVISAVIIVQRYAGFGIFARTKIMLQPFTGLVLLWILTFVPPQTEKNT</sequence>
<feature type="transmembrane region" description="Helical" evidence="1">
    <location>
        <begin position="340"/>
        <end position="357"/>
    </location>
</feature>
<evidence type="ECO:0000313" key="3">
    <source>
        <dbReference type="Proteomes" id="UP000030121"/>
    </source>
</evidence>
<dbReference type="AlphaFoldDB" id="A0A0A2MAT8"/>
<dbReference type="EMBL" id="JRLW01000009">
    <property type="protein sequence ID" value="KGO89384.1"/>
    <property type="molecule type" value="Genomic_DNA"/>
</dbReference>
<comment type="caution">
    <text evidence="2">The sequence shown here is derived from an EMBL/GenBank/DDBJ whole genome shotgun (WGS) entry which is preliminary data.</text>
</comment>
<proteinExistence type="predicted"/>
<name>A0A0A2MAT8_9FLAO</name>
<evidence type="ECO:0000256" key="1">
    <source>
        <dbReference type="SAM" id="Phobius"/>
    </source>
</evidence>
<keyword evidence="1" id="KW-1133">Transmembrane helix</keyword>
<feature type="transmembrane region" description="Helical" evidence="1">
    <location>
        <begin position="198"/>
        <end position="216"/>
    </location>
</feature>
<accession>A0A0A2MAT8</accession>
<keyword evidence="1" id="KW-0812">Transmembrane</keyword>
<evidence type="ECO:0000313" key="2">
    <source>
        <dbReference type="EMBL" id="KGO89384.1"/>
    </source>
</evidence>
<feature type="transmembrane region" description="Helical" evidence="1">
    <location>
        <begin position="308"/>
        <end position="328"/>
    </location>
</feature>
<dbReference type="Proteomes" id="UP000030121">
    <property type="component" value="Unassembled WGS sequence"/>
</dbReference>
<feature type="transmembrane region" description="Helical" evidence="1">
    <location>
        <begin position="79"/>
        <end position="98"/>
    </location>
</feature>
<dbReference type="RefSeq" id="WP_026981338.1">
    <property type="nucleotide sequence ID" value="NZ_JRLW01000009.1"/>
</dbReference>
<keyword evidence="1" id="KW-0472">Membrane</keyword>
<feature type="transmembrane region" description="Helical" evidence="1">
    <location>
        <begin position="161"/>
        <end position="186"/>
    </location>
</feature>
<evidence type="ECO:0008006" key="4">
    <source>
        <dbReference type="Google" id="ProtNLM"/>
    </source>
</evidence>